<keyword evidence="3" id="KW-1185">Reference proteome</keyword>
<gene>
    <name evidence="2" type="ORF">F511_15241</name>
</gene>
<accession>A0A2Z7CW84</accession>
<evidence type="ECO:0000256" key="1">
    <source>
        <dbReference type="SAM" id="MobiDB-lite"/>
    </source>
</evidence>
<evidence type="ECO:0000313" key="2">
    <source>
        <dbReference type="EMBL" id="KZV50998.1"/>
    </source>
</evidence>
<proteinExistence type="predicted"/>
<dbReference type="AlphaFoldDB" id="A0A2Z7CW84"/>
<dbReference type="Proteomes" id="UP000250235">
    <property type="component" value="Unassembled WGS sequence"/>
</dbReference>
<reference evidence="2 3" key="1">
    <citation type="journal article" date="2015" name="Proc. Natl. Acad. Sci. U.S.A.">
        <title>The resurrection genome of Boea hygrometrica: A blueprint for survival of dehydration.</title>
        <authorList>
            <person name="Xiao L."/>
            <person name="Yang G."/>
            <person name="Zhang L."/>
            <person name="Yang X."/>
            <person name="Zhao S."/>
            <person name="Ji Z."/>
            <person name="Zhou Q."/>
            <person name="Hu M."/>
            <person name="Wang Y."/>
            <person name="Chen M."/>
            <person name="Xu Y."/>
            <person name="Jin H."/>
            <person name="Xiao X."/>
            <person name="Hu G."/>
            <person name="Bao F."/>
            <person name="Hu Y."/>
            <person name="Wan P."/>
            <person name="Li L."/>
            <person name="Deng X."/>
            <person name="Kuang T."/>
            <person name="Xiang C."/>
            <person name="Zhu J.K."/>
            <person name="Oliver M.J."/>
            <person name="He Y."/>
        </authorList>
    </citation>
    <scope>NUCLEOTIDE SEQUENCE [LARGE SCALE GENOMIC DNA]</scope>
    <source>
        <strain evidence="3">cv. XS01</strain>
    </source>
</reference>
<feature type="region of interest" description="Disordered" evidence="1">
    <location>
        <begin position="1"/>
        <end position="83"/>
    </location>
</feature>
<organism evidence="2 3">
    <name type="scientific">Dorcoceras hygrometricum</name>
    <dbReference type="NCBI Taxonomy" id="472368"/>
    <lineage>
        <taxon>Eukaryota</taxon>
        <taxon>Viridiplantae</taxon>
        <taxon>Streptophyta</taxon>
        <taxon>Embryophyta</taxon>
        <taxon>Tracheophyta</taxon>
        <taxon>Spermatophyta</taxon>
        <taxon>Magnoliopsida</taxon>
        <taxon>eudicotyledons</taxon>
        <taxon>Gunneridae</taxon>
        <taxon>Pentapetalae</taxon>
        <taxon>asterids</taxon>
        <taxon>lamiids</taxon>
        <taxon>Lamiales</taxon>
        <taxon>Gesneriaceae</taxon>
        <taxon>Didymocarpoideae</taxon>
        <taxon>Trichosporeae</taxon>
        <taxon>Loxocarpinae</taxon>
        <taxon>Dorcoceras</taxon>
    </lineage>
</organism>
<name>A0A2Z7CW84_9LAMI</name>
<feature type="compositionally biased region" description="Basic and acidic residues" evidence="1">
    <location>
        <begin position="45"/>
        <end position="63"/>
    </location>
</feature>
<sequence length="83" mass="9498">MITFRDFVPGSDYSNFNGDSPSTVKPRETPNPIYDRNSISFAALNEKHSEWSRMDTPRRTNDSKRRRQRRPSAGGVVPLGEWG</sequence>
<evidence type="ECO:0000313" key="3">
    <source>
        <dbReference type="Proteomes" id="UP000250235"/>
    </source>
</evidence>
<feature type="compositionally biased region" description="Polar residues" evidence="1">
    <location>
        <begin position="12"/>
        <end position="23"/>
    </location>
</feature>
<dbReference type="EMBL" id="KQ992178">
    <property type="protein sequence ID" value="KZV50998.1"/>
    <property type="molecule type" value="Genomic_DNA"/>
</dbReference>
<protein>
    <submittedName>
        <fullName evidence="2">Uncharacterized protein</fullName>
    </submittedName>
</protein>